<dbReference type="AlphaFoldDB" id="E0UTX5"/>
<evidence type="ECO:0008006" key="4">
    <source>
        <dbReference type="Google" id="ProtNLM"/>
    </source>
</evidence>
<dbReference type="Proteomes" id="UP000007803">
    <property type="component" value="Chromosome"/>
</dbReference>
<proteinExistence type="predicted"/>
<dbReference type="EMBL" id="CP002205">
    <property type="protein sequence ID" value="ADN09419.1"/>
    <property type="molecule type" value="Genomic_DNA"/>
</dbReference>
<dbReference type="KEGG" id="sua:Saut_1372"/>
<reference evidence="3" key="1">
    <citation type="journal article" date="2010" name="Stand. Genomic Sci.">
        <title>Complete genome sequence of Sulfurimonas autotrophica type strain (OK10).</title>
        <authorList>
            <person name="Sikorski J."/>
            <person name="Munk C."/>
            <person name="Lapidus A."/>
            <person name="Djao O."/>
            <person name="Lucas S."/>
            <person name="Glavina Del Rio T."/>
            <person name="Nolan M."/>
            <person name="Tice H."/>
            <person name="Han C."/>
            <person name="Cheng J."/>
            <person name="Tapia R."/>
            <person name="Goodwin L."/>
            <person name="Pitluck S."/>
            <person name="Liolios K."/>
            <person name="Ivanova N."/>
            <person name="Mavromatis K."/>
            <person name="Mikhailova N."/>
            <person name="Pati A."/>
            <person name="Sims D."/>
            <person name="Meincke L."/>
            <person name="Brettin T."/>
            <person name="Detter J."/>
            <person name="Chen A."/>
            <person name="Palaniappan K."/>
            <person name="Land M."/>
            <person name="Hauser L."/>
            <person name="Chang Y."/>
            <person name="Jeffries C."/>
            <person name="Rohde M."/>
            <person name="Lang E."/>
            <person name="Spring S."/>
            <person name="Goker M."/>
            <person name="Woyke T."/>
            <person name="Bristow J."/>
            <person name="Eisen J."/>
            <person name="Markowitz V."/>
            <person name="Hugenholtz P."/>
            <person name="Kyrpides N."/>
            <person name="Klenk H."/>
        </authorList>
    </citation>
    <scope>NUCLEOTIDE SEQUENCE [LARGE SCALE GENOMIC DNA]</scope>
    <source>
        <strain evidence="3">ATCC BAA-671 / DSM 16294 / JCM 11897 / OK10</strain>
    </source>
</reference>
<evidence type="ECO:0000313" key="2">
    <source>
        <dbReference type="EMBL" id="ADN09419.1"/>
    </source>
</evidence>
<keyword evidence="3" id="KW-1185">Reference proteome</keyword>
<dbReference type="RefSeq" id="WP_013327172.1">
    <property type="nucleotide sequence ID" value="NC_014506.1"/>
</dbReference>
<accession>E0UTX5</accession>
<organism evidence="2 3">
    <name type="scientific">Sulfurimonas autotrophica (strain ATCC BAA-671 / DSM 16294 / JCM 11897 / OK10)</name>
    <dbReference type="NCBI Taxonomy" id="563040"/>
    <lineage>
        <taxon>Bacteria</taxon>
        <taxon>Pseudomonadati</taxon>
        <taxon>Campylobacterota</taxon>
        <taxon>Epsilonproteobacteria</taxon>
        <taxon>Campylobacterales</taxon>
        <taxon>Sulfurimonadaceae</taxon>
        <taxon>Sulfurimonas</taxon>
    </lineage>
</organism>
<feature type="coiled-coil region" evidence="1">
    <location>
        <begin position="89"/>
        <end position="165"/>
    </location>
</feature>
<evidence type="ECO:0000313" key="3">
    <source>
        <dbReference type="Proteomes" id="UP000007803"/>
    </source>
</evidence>
<dbReference type="STRING" id="563040.Saut_1372"/>
<dbReference type="eggNOG" id="COG0845">
    <property type="taxonomic scope" value="Bacteria"/>
</dbReference>
<dbReference type="HOGENOM" id="CLU_092436_0_0_7"/>
<sequence>MKIILALVLTYTFAFSKVYYSKVEPYEIRTIASNVSGIVLFTDDNMIGKKLSEKVFIKIDSELDEDELNAVNKKLIYQKNTLLLDEKILKNLKQMLKRKKENYTKIKNLKIKSRIEKDKEFYDVVSSENSHLSTQKEINNLKINIADLELRKQQLIKNINDKNISAQNFVLYDIAVKAGQTVNLSTPLAKVADASKALLTIYLDEDDLAGLEKKIIFIDGKRTDYKISRISYIADEKNISKYKAQIIIKSPKVFSKLEKIELQERK</sequence>
<protein>
    <recommendedName>
        <fullName evidence="4">HlyD family secretion protein</fullName>
    </recommendedName>
</protein>
<evidence type="ECO:0000256" key="1">
    <source>
        <dbReference type="SAM" id="Coils"/>
    </source>
</evidence>
<gene>
    <name evidence="2" type="ordered locus">Saut_1372</name>
</gene>
<keyword evidence="1" id="KW-0175">Coiled coil</keyword>
<name>E0UTX5_SULAO</name>
<dbReference type="OrthoDB" id="5343727at2"/>